<gene>
    <name evidence="2" type="primary">RNF212B</name>
</gene>
<proteinExistence type="predicted"/>
<name>A0AC58QHZ4_CAMBA</name>
<keyword evidence="1" id="KW-1185">Reference proteome</keyword>
<dbReference type="RefSeq" id="XP_074221861.1">
    <property type="nucleotide sequence ID" value="XM_074365760.1"/>
</dbReference>
<dbReference type="Proteomes" id="UP001732780">
    <property type="component" value="Chromosome 6"/>
</dbReference>
<sequence length="390" mass="44250">MTRHLHLGRERLCEADIYCTKWDVAWGHATCIIVEQKRRHVSIIVPFGNNRMDWFHCNKCFRKDGAHFFVTSCGHIFCKKCVTLEKCAVCETACKYLALSDNLKPQEKMYFKSPVETALQYFSHISQQVWSFQKKQTDLLIAFYKHRITKLEAAMQEAQQTLTNQDKELSVLRKENGELKKFLAILKESPSWYQGNRLTTPRPVGITSPSQSVTPRPSSQHSSQVVSRSSSVESIPYRVAGFSNLGQGARGLQGRSTPRDSYTETPSPASTHSLSYRPSPASSGQGIFPFRPSLNGGDSGHIRVLTPNNSAQRESRTTPESLPGFQLPVLQEEIWMQTCTYKRLRKKMAIYKPRERNLRMQSALQTPTPGSQAFSLKTVREFLLCKPPSL</sequence>
<accession>A0AC58QHZ4</accession>
<organism evidence="1 2">
    <name type="scientific">Camelus bactrianus</name>
    <name type="common">Bactrian camel</name>
    <dbReference type="NCBI Taxonomy" id="9837"/>
    <lineage>
        <taxon>Eukaryota</taxon>
        <taxon>Metazoa</taxon>
        <taxon>Chordata</taxon>
        <taxon>Craniata</taxon>
        <taxon>Vertebrata</taxon>
        <taxon>Euteleostomi</taxon>
        <taxon>Mammalia</taxon>
        <taxon>Eutheria</taxon>
        <taxon>Laurasiatheria</taxon>
        <taxon>Artiodactyla</taxon>
        <taxon>Tylopoda</taxon>
        <taxon>Camelidae</taxon>
        <taxon>Camelus</taxon>
    </lineage>
</organism>
<evidence type="ECO:0000313" key="1">
    <source>
        <dbReference type="Proteomes" id="UP001732780"/>
    </source>
</evidence>
<reference evidence="2" key="1">
    <citation type="submission" date="2025-08" db="UniProtKB">
        <authorList>
            <consortium name="RefSeq"/>
        </authorList>
    </citation>
    <scope>IDENTIFICATION</scope>
    <source>
        <tissue evidence="2">Blood</tissue>
    </source>
</reference>
<protein>
    <submittedName>
        <fullName evidence="2">E3 ubiquitin-protein ligase RNF212B isoform X1</fullName>
    </submittedName>
</protein>
<evidence type="ECO:0000313" key="2">
    <source>
        <dbReference type="RefSeq" id="XP_074221861.1"/>
    </source>
</evidence>